<proteinExistence type="predicted"/>
<feature type="coiled-coil region" evidence="1">
    <location>
        <begin position="631"/>
        <end position="687"/>
    </location>
</feature>
<protein>
    <submittedName>
        <fullName evidence="3">Uncharacterized protein</fullName>
    </submittedName>
</protein>
<accession>A0A9P8LAP3</accession>
<comment type="caution">
    <text evidence="3">The sequence shown here is derived from an EMBL/GenBank/DDBJ whole genome shotgun (WGS) entry which is preliminary data.</text>
</comment>
<dbReference type="AlphaFoldDB" id="A0A9P8LAP3"/>
<sequence>MFDTMSSGPEDNVKVASVAEEEAIFYRNLKTKLVAFIAGSGSTDPRDSDLWSYLEIAIPIILAQFRDAGILEQLDLIVQVGKKHGDPIHDKSMAAASRRDNLAVPPDNGGDQDMAEDTDVEHMTREVPGNKPFSARPLQDGYRAPTTDTDTHMGNNEDQWALPIPGCELRGERAGQGGSQVVGASDKRDVSQTGPTPTTQRKRVKIVHPTLLEYPTKDGKVQLSVPRISFDEHEMKTRSEDILKFLKDKVTHLWDLVPQETFGSCLERTEIDAVNLYANRRLFPTLLNSHGTLRVQDNWRRNVLSAITGQYTQLLGDDDVEQEGINKAERERRKKAMRDAVRKEMQANPQQQANILQDLAEHFRSLKIDCGVVADFYEENSEMIRRGKAHTEIKFTEDAPIIAQGLGLLVQLKKEQSVKDRAGLDVERWKHTELLALTATSERVRQELSLLFIICKRMGDRLANSELDLAALLIHLQHMISKYGSINLSEYTIDDLLPHLRHQTAGIRSEQIAAITQQLEIPDRWVGGVGSMRIPTTATGRQGGKEQESVDKSIAVKYNLMKESYEQNIAALKEGHTKDVTLLKECHKRDVAALAEKYKTSKKKAETAARAELDDQRRMFSTVNTGNVQRISQLTGELERTQMELRAIQADTDTNLRGQVEALNNELDALKAEAAGHMEEARVARAELQAYRVQLRSLLGNTN</sequence>
<organism evidence="3 4">
    <name type="scientific">Trichoglossum hirsutum</name>
    <dbReference type="NCBI Taxonomy" id="265104"/>
    <lineage>
        <taxon>Eukaryota</taxon>
        <taxon>Fungi</taxon>
        <taxon>Dikarya</taxon>
        <taxon>Ascomycota</taxon>
        <taxon>Pezizomycotina</taxon>
        <taxon>Geoglossomycetes</taxon>
        <taxon>Geoglossales</taxon>
        <taxon>Geoglossaceae</taxon>
        <taxon>Trichoglossum</taxon>
    </lineage>
</organism>
<reference evidence="3" key="1">
    <citation type="submission" date="2021-03" db="EMBL/GenBank/DDBJ databases">
        <title>Comparative genomics and phylogenomic investigation of the class Geoglossomycetes provide insights into ecological specialization and systematics.</title>
        <authorList>
            <person name="Melie T."/>
            <person name="Pirro S."/>
            <person name="Miller A.N."/>
            <person name="Quandt A."/>
        </authorList>
    </citation>
    <scope>NUCLEOTIDE SEQUENCE</scope>
    <source>
        <strain evidence="3">CAQ_001_2017</strain>
    </source>
</reference>
<feature type="region of interest" description="Disordered" evidence="2">
    <location>
        <begin position="173"/>
        <end position="201"/>
    </location>
</feature>
<keyword evidence="4" id="KW-1185">Reference proteome</keyword>
<evidence type="ECO:0000313" key="4">
    <source>
        <dbReference type="Proteomes" id="UP000750711"/>
    </source>
</evidence>
<keyword evidence="1" id="KW-0175">Coiled coil</keyword>
<dbReference type="EMBL" id="JAGHQM010000752">
    <property type="protein sequence ID" value="KAH0558745.1"/>
    <property type="molecule type" value="Genomic_DNA"/>
</dbReference>
<dbReference type="Proteomes" id="UP000750711">
    <property type="component" value="Unassembled WGS sequence"/>
</dbReference>
<evidence type="ECO:0000313" key="3">
    <source>
        <dbReference type="EMBL" id="KAH0558745.1"/>
    </source>
</evidence>
<gene>
    <name evidence="3" type="ORF">GP486_004614</name>
</gene>
<name>A0A9P8LAP3_9PEZI</name>
<evidence type="ECO:0000256" key="1">
    <source>
        <dbReference type="SAM" id="Coils"/>
    </source>
</evidence>
<evidence type="ECO:0000256" key="2">
    <source>
        <dbReference type="SAM" id="MobiDB-lite"/>
    </source>
</evidence>